<evidence type="ECO:0000259" key="2">
    <source>
        <dbReference type="Pfam" id="PF13716"/>
    </source>
</evidence>
<sequence>MKDSLVVVYFIHPGLQARLFLASFGCFLFNAGLYGKLCYVSRVDYLWESVRGNAFELATPAINSLVTWN</sequence>
<keyword evidence="1" id="KW-0472">Membrane</keyword>
<keyword evidence="1" id="KW-0812">Transmembrane</keyword>
<dbReference type="Gramene" id="C.cajan_43174.t">
    <property type="protein sequence ID" value="C.cajan_43174.t"/>
    <property type="gene ID" value="C.cajan_43174"/>
</dbReference>
<keyword evidence="4" id="KW-1185">Reference proteome</keyword>
<evidence type="ECO:0000256" key="1">
    <source>
        <dbReference type="SAM" id="Phobius"/>
    </source>
</evidence>
<reference evidence="3" key="1">
    <citation type="journal article" date="2012" name="Nat. Biotechnol.">
        <title>Draft genome sequence of pigeonpea (Cajanus cajan), an orphan legume crop of resource-poor farmers.</title>
        <authorList>
            <person name="Varshney R.K."/>
            <person name="Chen W."/>
            <person name="Li Y."/>
            <person name="Bharti A.K."/>
            <person name="Saxena R.K."/>
            <person name="Schlueter J.A."/>
            <person name="Donoghue M.T."/>
            <person name="Azam S."/>
            <person name="Fan G."/>
            <person name="Whaley A.M."/>
            <person name="Farmer A.D."/>
            <person name="Sheridan J."/>
            <person name="Iwata A."/>
            <person name="Tuteja R."/>
            <person name="Penmetsa R.V."/>
            <person name="Wu W."/>
            <person name="Upadhyaya H.D."/>
            <person name="Yang S.P."/>
            <person name="Shah T."/>
            <person name="Saxena K.B."/>
            <person name="Michael T."/>
            <person name="McCombie W.R."/>
            <person name="Yang B."/>
            <person name="Zhang G."/>
            <person name="Yang H."/>
            <person name="Wang J."/>
            <person name="Spillane C."/>
            <person name="Cook D.R."/>
            <person name="May G.D."/>
            <person name="Xu X."/>
            <person name="Jackson S.A."/>
        </authorList>
    </citation>
    <scope>NUCLEOTIDE SEQUENCE [LARGE SCALE GENOMIC DNA]</scope>
</reference>
<dbReference type="Pfam" id="PF13716">
    <property type="entry name" value="CRAL_TRIO_2"/>
    <property type="match status" value="1"/>
</dbReference>
<dbReference type="Proteomes" id="UP000075243">
    <property type="component" value="Unassembled WGS sequence"/>
</dbReference>
<protein>
    <recommendedName>
        <fullName evidence="2">CRAL-TRIO domain-containing protein</fullName>
    </recommendedName>
</protein>
<organism evidence="3 4">
    <name type="scientific">Cajanus cajan</name>
    <name type="common">Pigeon pea</name>
    <name type="synonym">Cajanus indicus</name>
    <dbReference type="NCBI Taxonomy" id="3821"/>
    <lineage>
        <taxon>Eukaryota</taxon>
        <taxon>Viridiplantae</taxon>
        <taxon>Streptophyta</taxon>
        <taxon>Embryophyta</taxon>
        <taxon>Tracheophyta</taxon>
        <taxon>Spermatophyta</taxon>
        <taxon>Magnoliopsida</taxon>
        <taxon>eudicotyledons</taxon>
        <taxon>Gunneridae</taxon>
        <taxon>Pentapetalae</taxon>
        <taxon>rosids</taxon>
        <taxon>fabids</taxon>
        <taxon>Fabales</taxon>
        <taxon>Fabaceae</taxon>
        <taxon>Papilionoideae</taxon>
        <taxon>50 kb inversion clade</taxon>
        <taxon>NPAAA clade</taxon>
        <taxon>indigoferoid/millettioid clade</taxon>
        <taxon>Phaseoleae</taxon>
        <taxon>Cajanus</taxon>
    </lineage>
</organism>
<keyword evidence="1" id="KW-1133">Transmembrane helix</keyword>
<dbReference type="STRING" id="3821.A0A151QT62"/>
<gene>
    <name evidence="3" type="ORF">KK1_045633</name>
</gene>
<feature type="domain" description="CRAL-TRIO" evidence="2">
    <location>
        <begin position="1"/>
        <end position="55"/>
    </location>
</feature>
<dbReference type="PANTHER" id="PTHR48411:SF1">
    <property type="entry name" value="OS01G0948300 PROTEIN"/>
    <property type="match status" value="1"/>
</dbReference>
<evidence type="ECO:0000313" key="4">
    <source>
        <dbReference type="Proteomes" id="UP000075243"/>
    </source>
</evidence>
<feature type="transmembrane region" description="Helical" evidence="1">
    <location>
        <begin position="20"/>
        <end position="39"/>
    </location>
</feature>
<name>A0A151QT62_CAJCA</name>
<dbReference type="InterPro" id="IPR001251">
    <property type="entry name" value="CRAL-TRIO_dom"/>
</dbReference>
<proteinExistence type="predicted"/>
<evidence type="ECO:0000313" key="3">
    <source>
        <dbReference type="EMBL" id="KYP33508.1"/>
    </source>
</evidence>
<accession>A0A151QT62</accession>
<dbReference type="PANTHER" id="PTHR48411">
    <property type="entry name" value="OS01G0948300 PROTEIN"/>
    <property type="match status" value="1"/>
</dbReference>
<dbReference type="EMBL" id="KQ484868">
    <property type="protein sequence ID" value="KYP33508.1"/>
    <property type="molecule type" value="Genomic_DNA"/>
</dbReference>
<dbReference type="AlphaFoldDB" id="A0A151QT62"/>